<gene>
    <name evidence="3" type="ORF">COW36_18695</name>
</gene>
<feature type="transmembrane region" description="Helical" evidence="1">
    <location>
        <begin position="135"/>
        <end position="164"/>
    </location>
</feature>
<dbReference type="GO" id="GO:0004175">
    <property type="term" value="F:endopeptidase activity"/>
    <property type="evidence" value="ECO:0007669"/>
    <property type="project" value="UniProtKB-ARBA"/>
</dbReference>
<proteinExistence type="predicted"/>
<evidence type="ECO:0000313" key="3">
    <source>
        <dbReference type="EMBL" id="PIW15442.1"/>
    </source>
</evidence>
<comment type="caution">
    <text evidence="3">The sequence shown here is derived from an EMBL/GenBank/DDBJ whole genome shotgun (WGS) entry which is preliminary data.</text>
</comment>
<keyword evidence="1" id="KW-0812">Transmembrane</keyword>
<protein>
    <submittedName>
        <fullName evidence="3">CPBP family intramembrane metalloprotease</fullName>
    </submittedName>
</protein>
<feature type="domain" description="CAAX prenyl protease 2/Lysostaphin resistance protein A-like" evidence="2">
    <location>
        <begin position="155"/>
        <end position="230"/>
    </location>
</feature>
<evidence type="ECO:0000256" key="1">
    <source>
        <dbReference type="SAM" id="Phobius"/>
    </source>
</evidence>
<keyword evidence="3" id="KW-0378">Hydrolase</keyword>
<keyword evidence="3" id="KW-0645">Protease</keyword>
<dbReference type="GO" id="GO:0006508">
    <property type="term" value="P:proteolysis"/>
    <property type="evidence" value="ECO:0007669"/>
    <property type="project" value="UniProtKB-KW"/>
</dbReference>
<dbReference type="Proteomes" id="UP000231019">
    <property type="component" value="Unassembled WGS sequence"/>
</dbReference>
<keyword evidence="1" id="KW-0472">Membrane</keyword>
<dbReference type="Pfam" id="PF02517">
    <property type="entry name" value="Rce1-like"/>
    <property type="match status" value="1"/>
</dbReference>
<feature type="transmembrane region" description="Helical" evidence="1">
    <location>
        <begin position="32"/>
        <end position="53"/>
    </location>
</feature>
<evidence type="ECO:0000259" key="2">
    <source>
        <dbReference type="Pfam" id="PF02517"/>
    </source>
</evidence>
<dbReference type="EMBL" id="PFFQ01000053">
    <property type="protein sequence ID" value="PIW15442.1"/>
    <property type="molecule type" value="Genomic_DNA"/>
</dbReference>
<dbReference type="GO" id="GO:0080120">
    <property type="term" value="P:CAAX-box protein maturation"/>
    <property type="evidence" value="ECO:0007669"/>
    <property type="project" value="UniProtKB-ARBA"/>
</dbReference>
<accession>A0A2M7G180</accession>
<organism evidence="3 4">
    <name type="scientific">bacterium (Candidatus Blackallbacteria) CG17_big_fil_post_rev_8_21_14_2_50_48_46</name>
    <dbReference type="NCBI Taxonomy" id="2014261"/>
    <lineage>
        <taxon>Bacteria</taxon>
        <taxon>Candidatus Blackallbacteria</taxon>
    </lineage>
</organism>
<sequence length="245" mass="27672">MSAPHPLSPITPETSYREDFQFLRGQVERKPFLIYIVAALLLTGQFYLASLRWLGSRIPEQIPQSLSWCGLIVLFYLILPAFLIKFVFREKLRDYGLAWNGLHKHGWPYLILLSVMVPVIVLASFNPHFKSYYPFFSYASASIGGFLLWELAYGMHFIAVEFFFRGFLLFGPAQRLGPYAILISAVPYCMVHFSKPAGEAIGAIFAGLALGYLSWKNRSIWGGALLHWGVAITMDLASSLQKLHG</sequence>
<dbReference type="InterPro" id="IPR003675">
    <property type="entry name" value="Rce1/LyrA-like_dom"/>
</dbReference>
<keyword evidence="3" id="KW-0482">Metalloprotease</keyword>
<feature type="transmembrane region" description="Helical" evidence="1">
    <location>
        <begin position="109"/>
        <end position="129"/>
    </location>
</feature>
<feature type="transmembrane region" description="Helical" evidence="1">
    <location>
        <begin position="65"/>
        <end position="88"/>
    </location>
</feature>
<dbReference type="GO" id="GO:0008237">
    <property type="term" value="F:metallopeptidase activity"/>
    <property type="evidence" value="ECO:0007669"/>
    <property type="project" value="UniProtKB-KW"/>
</dbReference>
<reference evidence="3 4" key="1">
    <citation type="submission" date="2017-09" db="EMBL/GenBank/DDBJ databases">
        <title>Depth-based differentiation of microbial function through sediment-hosted aquifers and enrichment of novel symbionts in the deep terrestrial subsurface.</title>
        <authorList>
            <person name="Probst A.J."/>
            <person name="Ladd B."/>
            <person name="Jarett J.K."/>
            <person name="Geller-Mcgrath D.E."/>
            <person name="Sieber C.M."/>
            <person name="Emerson J.B."/>
            <person name="Anantharaman K."/>
            <person name="Thomas B.C."/>
            <person name="Malmstrom R."/>
            <person name="Stieglmeier M."/>
            <person name="Klingl A."/>
            <person name="Woyke T."/>
            <person name="Ryan C.M."/>
            <person name="Banfield J.F."/>
        </authorList>
    </citation>
    <scope>NUCLEOTIDE SEQUENCE [LARGE SCALE GENOMIC DNA]</scope>
    <source>
        <strain evidence="3">CG17_big_fil_post_rev_8_21_14_2_50_48_46</strain>
    </source>
</reference>
<keyword evidence="1" id="KW-1133">Transmembrane helix</keyword>
<name>A0A2M7G180_9BACT</name>
<dbReference type="AlphaFoldDB" id="A0A2M7G180"/>
<evidence type="ECO:0000313" key="4">
    <source>
        <dbReference type="Proteomes" id="UP000231019"/>
    </source>
</evidence>